<comment type="caution">
    <text evidence="1">The sequence shown here is derived from an EMBL/GenBank/DDBJ whole genome shotgun (WGS) entry which is preliminary data.</text>
</comment>
<evidence type="ECO:0000313" key="2">
    <source>
        <dbReference type="Proteomes" id="UP000585474"/>
    </source>
</evidence>
<keyword evidence="2" id="KW-1185">Reference proteome</keyword>
<proteinExistence type="predicted"/>
<evidence type="ECO:0000313" key="1">
    <source>
        <dbReference type="EMBL" id="GFZ07112.1"/>
    </source>
</evidence>
<gene>
    <name evidence="1" type="ORF">Acr_19g0000490</name>
</gene>
<dbReference type="EMBL" id="BJWL01000019">
    <property type="protein sequence ID" value="GFZ07112.1"/>
    <property type="molecule type" value="Genomic_DNA"/>
</dbReference>
<accession>A0A7J0G8Q7</accession>
<keyword evidence="1" id="KW-0430">Lectin</keyword>
<dbReference type="GO" id="GO:0030246">
    <property type="term" value="F:carbohydrate binding"/>
    <property type="evidence" value="ECO:0007669"/>
    <property type="project" value="UniProtKB-KW"/>
</dbReference>
<dbReference type="Proteomes" id="UP000585474">
    <property type="component" value="Unassembled WGS sequence"/>
</dbReference>
<sequence length="91" mass="10004">MPPPCNGGAANVGYYKVVGVEHFPSAYVAGDGPMKVVECRDKCTKITSVWGSSTRSLQSACWLLNWELWLRSPTLLMLATSRCHPSRFGLD</sequence>
<dbReference type="AlphaFoldDB" id="A0A7J0G8Q7"/>
<name>A0A7J0G8Q7_9ERIC</name>
<reference evidence="1 2" key="1">
    <citation type="submission" date="2019-07" db="EMBL/GenBank/DDBJ databases">
        <title>De Novo Assembly of kiwifruit Actinidia rufa.</title>
        <authorList>
            <person name="Sugita-Konishi S."/>
            <person name="Sato K."/>
            <person name="Mori E."/>
            <person name="Abe Y."/>
            <person name="Kisaki G."/>
            <person name="Hamano K."/>
            <person name="Suezawa K."/>
            <person name="Otani M."/>
            <person name="Fukuda T."/>
            <person name="Manabe T."/>
            <person name="Gomi K."/>
            <person name="Tabuchi M."/>
            <person name="Akimitsu K."/>
            <person name="Kataoka I."/>
        </authorList>
    </citation>
    <scope>NUCLEOTIDE SEQUENCE [LARGE SCALE GENOMIC DNA]</scope>
    <source>
        <strain evidence="2">cv. Fuchu</strain>
    </source>
</reference>
<protein>
    <submittedName>
        <fullName evidence="1">Curculin-like (Mannose-binding) lectin family protein</fullName>
    </submittedName>
</protein>
<organism evidence="1 2">
    <name type="scientific">Actinidia rufa</name>
    <dbReference type="NCBI Taxonomy" id="165716"/>
    <lineage>
        <taxon>Eukaryota</taxon>
        <taxon>Viridiplantae</taxon>
        <taxon>Streptophyta</taxon>
        <taxon>Embryophyta</taxon>
        <taxon>Tracheophyta</taxon>
        <taxon>Spermatophyta</taxon>
        <taxon>Magnoliopsida</taxon>
        <taxon>eudicotyledons</taxon>
        <taxon>Gunneridae</taxon>
        <taxon>Pentapetalae</taxon>
        <taxon>asterids</taxon>
        <taxon>Ericales</taxon>
        <taxon>Actinidiaceae</taxon>
        <taxon>Actinidia</taxon>
    </lineage>
</organism>